<dbReference type="Proteomes" id="UP000629025">
    <property type="component" value="Unassembled WGS sequence"/>
</dbReference>
<organism evidence="2 3">
    <name type="scientific">Marinobacterium zhoushanense</name>
    <dbReference type="NCBI Taxonomy" id="1679163"/>
    <lineage>
        <taxon>Bacteria</taxon>
        <taxon>Pseudomonadati</taxon>
        <taxon>Pseudomonadota</taxon>
        <taxon>Gammaproteobacteria</taxon>
        <taxon>Oceanospirillales</taxon>
        <taxon>Oceanospirillaceae</taxon>
        <taxon>Marinobacterium</taxon>
    </lineage>
</organism>
<evidence type="ECO:0000313" key="2">
    <source>
        <dbReference type="EMBL" id="GGB81814.1"/>
    </source>
</evidence>
<comment type="caution">
    <text evidence="2">The sequence shown here is derived from an EMBL/GenBank/DDBJ whole genome shotgun (WGS) entry which is preliminary data.</text>
</comment>
<name>A0ABQ1JY56_9GAMM</name>
<reference evidence="3" key="1">
    <citation type="journal article" date="2019" name="Int. J. Syst. Evol. Microbiol.">
        <title>The Global Catalogue of Microorganisms (GCM) 10K type strain sequencing project: providing services to taxonomists for standard genome sequencing and annotation.</title>
        <authorList>
            <consortium name="The Broad Institute Genomics Platform"/>
            <consortium name="The Broad Institute Genome Sequencing Center for Infectious Disease"/>
            <person name="Wu L."/>
            <person name="Ma J."/>
        </authorList>
    </citation>
    <scope>NUCLEOTIDE SEQUENCE [LARGE SCALE GENOMIC DNA]</scope>
    <source>
        <strain evidence="3">CGMCC 1.15341</strain>
    </source>
</reference>
<proteinExistence type="predicted"/>
<evidence type="ECO:0000256" key="1">
    <source>
        <dbReference type="SAM" id="MobiDB-lite"/>
    </source>
</evidence>
<dbReference type="EMBL" id="BMIJ01000001">
    <property type="protein sequence ID" value="GGB81814.1"/>
    <property type="molecule type" value="Genomic_DNA"/>
</dbReference>
<feature type="compositionally biased region" description="Basic and acidic residues" evidence="1">
    <location>
        <begin position="16"/>
        <end position="25"/>
    </location>
</feature>
<evidence type="ECO:0000313" key="3">
    <source>
        <dbReference type="Proteomes" id="UP000629025"/>
    </source>
</evidence>
<gene>
    <name evidence="2" type="ORF">GCM10011352_04470</name>
</gene>
<sequence length="77" mass="8473">MHGYLRSLSLGGNGPIKEKNSNRRKESVTINAVAIDKIKALRGDKKVARWERASRKEKMLIMPVCAVARVVLATSGP</sequence>
<protein>
    <submittedName>
        <fullName evidence="2">Uncharacterized protein</fullName>
    </submittedName>
</protein>
<feature type="region of interest" description="Disordered" evidence="1">
    <location>
        <begin position="1"/>
        <end position="25"/>
    </location>
</feature>
<keyword evidence="3" id="KW-1185">Reference proteome</keyword>
<accession>A0ABQ1JY56</accession>